<dbReference type="EMBL" id="DSFC01000187">
    <property type="protein sequence ID" value="HEV09408.1"/>
    <property type="molecule type" value="Genomic_DNA"/>
</dbReference>
<reference evidence="1" key="1">
    <citation type="journal article" date="2020" name="mSystems">
        <title>Genome- and Community-Level Interaction Insights into Carbon Utilization and Element Cycling Functions of Hydrothermarchaeota in Hydrothermal Sediment.</title>
        <authorList>
            <person name="Zhou Z."/>
            <person name="Liu Y."/>
            <person name="Xu W."/>
            <person name="Pan J."/>
            <person name="Luo Z.H."/>
            <person name="Li M."/>
        </authorList>
    </citation>
    <scope>NUCLEOTIDE SEQUENCE [LARGE SCALE GENOMIC DNA]</scope>
    <source>
        <strain evidence="1">SpSt-1257</strain>
    </source>
</reference>
<accession>A0A832DAG5</accession>
<dbReference type="AlphaFoldDB" id="A0A832DAG5"/>
<organism evidence="1">
    <name type="scientific">Sulfurihydrogenibium azorense</name>
    <dbReference type="NCBI Taxonomy" id="309806"/>
    <lineage>
        <taxon>Bacteria</taxon>
        <taxon>Pseudomonadati</taxon>
        <taxon>Aquificota</taxon>
        <taxon>Aquificia</taxon>
        <taxon>Aquificales</taxon>
        <taxon>Hydrogenothermaceae</taxon>
        <taxon>Sulfurihydrogenibium</taxon>
    </lineage>
</organism>
<proteinExistence type="predicted"/>
<evidence type="ECO:0000313" key="1">
    <source>
        <dbReference type="EMBL" id="HEV09408.1"/>
    </source>
</evidence>
<protein>
    <submittedName>
        <fullName evidence="1">Uncharacterized protein</fullName>
    </submittedName>
</protein>
<sequence length="118" mass="13685">MKKFKKTNDFDMLLAQEITNLDRFIVKSPLGTNEFWSEWQKKAGEIVVTKAAIKKAIRLYEKRLPPEQIIKLSAMLESYKEIASYLELLRETALKLKGVDVDGFNLFDTIEGENEEEI</sequence>
<dbReference type="Proteomes" id="UP000885621">
    <property type="component" value="Unassembled WGS sequence"/>
</dbReference>
<comment type="caution">
    <text evidence="1">The sequence shown here is derived from an EMBL/GenBank/DDBJ whole genome shotgun (WGS) entry which is preliminary data.</text>
</comment>
<name>A0A832DAG5_9AQUI</name>
<gene>
    <name evidence="1" type="ORF">ENO34_03285</name>
</gene>